<sequence>MSVPSGVDVPDECIAAFNELRYKKGATKPSFVIFKISDDKSSVIVEESSFEKNYETFLQNLSSSVDNEGNRAPRYAVYDVEYDLNDDGKRATMVFISWVPEETSTRSRMLYAATKEQLRRALDVKISIHADDLSDIEWKKVLVEASGGRVKV</sequence>
<dbReference type="InterPro" id="IPR017904">
    <property type="entry name" value="ADF/Cofilin"/>
</dbReference>
<gene>
    <name evidence="7" type="ORF">BO71DRAFT_399238</name>
</gene>
<comment type="similarity">
    <text evidence="2">Belongs to the actin-binding proteins ADF family.</text>
</comment>
<dbReference type="OrthoDB" id="10249245at2759"/>
<dbReference type="GO" id="GO:0030042">
    <property type="term" value="P:actin filament depolymerization"/>
    <property type="evidence" value="ECO:0007669"/>
    <property type="project" value="InterPro"/>
</dbReference>
<evidence type="ECO:0000256" key="1">
    <source>
        <dbReference type="ARBA" id="ARBA00004109"/>
    </source>
</evidence>
<dbReference type="InterPro" id="IPR029006">
    <property type="entry name" value="ADF-H/Gelsolin-like_dom_sf"/>
</dbReference>
<evidence type="ECO:0000256" key="2">
    <source>
        <dbReference type="ARBA" id="ARBA00006844"/>
    </source>
</evidence>
<dbReference type="GO" id="GO:0003779">
    <property type="term" value="F:actin binding"/>
    <property type="evidence" value="ECO:0007669"/>
    <property type="project" value="UniProtKB-KW"/>
</dbReference>
<protein>
    <recommendedName>
        <fullName evidence="3">Cofilin</fullName>
    </recommendedName>
    <alternativeName>
        <fullName evidence="5">Actin-depolymerizing factor 1</fullName>
    </alternativeName>
</protein>
<feature type="domain" description="ADF-H" evidence="6">
    <location>
        <begin position="4"/>
        <end position="146"/>
    </location>
</feature>
<dbReference type="InterPro" id="IPR002108">
    <property type="entry name" value="ADF-H"/>
</dbReference>
<dbReference type="PANTHER" id="PTHR11913">
    <property type="entry name" value="COFILIN-RELATED"/>
    <property type="match status" value="1"/>
</dbReference>
<dbReference type="SMART" id="SM00102">
    <property type="entry name" value="ADF"/>
    <property type="match status" value="1"/>
</dbReference>
<dbReference type="GO" id="GO:0015629">
    <property type="term" value="C:actin cytoskeleton"/>
    <property type="evidence" value="ECO:0007669"/>
    <property type="project" value="InterPro"/>
</dbReference>
<dbReference type="GO" id="GO:0016363">
    <property type="term" value="C:nuclear matrix"/>
    <property type="evidence" value="ECO:0007669"/>
    <property type="project" value="UniProtKB-SubCell"/>
</dbReference>
<dbReference type="STRING" id="1448320.A0A319D9B6"/>
<evidence type="ECO:0000313" key="7">
    <source>
        <dbReference type="EMBL" id="PYH93986.1"/>
    </source>
</evidence>
<dbReference type="VEuPathDB" id="FungiDB:BO71DRAFT_399238"/>
<evidence type="ECO:0000259" key="6">
    <source>
        <dbReference type="PROSITE" id="PS51263"/>
    </source>
</evidence>
<dbReference type="SUPFAM" id="SSF55753">
    <property type="entry name" value="Actin depolymerizing proteins"/>
    <property type="match status" value="1"/>
</dbReference>
<proteinExistence type="inferred from homology"/>
<evidence type="ECO:0000256" key="4">
    <source>
        <dbReference type="ARBA" id="ARBA00023203"/>
    </source>
</evidence>
<reference evidence="7 8" key="1">
    <citation type="submission" date="2018-02" db="EMBL/GenBank/DDBJ databases">
        <title>The genomes of Aspergillus section Nigri reveals drivers in fungal speciation.</title>
        <authorList>
            <consortium name="DOE Joint Genome Institute"/>
            <person name="Vesth T.C."/>
            <person name="Nybo J."/>
            <person name="Theobald S."/>
            <person name="Brandl J."/>
            <person name="Frisvad J.C."/>
            <person name="Nielsen K.F."/>
            <person name="Lyhne E.K."/>
            <person name="Kogle M.E."/>
            <person name="Kuo A."/>
            <person name="Riley R."/>
            <person name="Clum A."/>
            <person name="Nolan M."/>
            <person name="Lipzen A."/>
            <person name="Salamov A."/>
            <person name="Henrissat B."/>
            <person name="Wiebenga A."/>
            <person name="De vries R.P."/>
            <person name="Grigoriev I.V."/>
            <person name="Mortensen U.H."/>
            <person name="Andersen M.R."/>
            <person name="Baker S.E."/>
        </authorList>
    </citation>
    <scope>NUCLEOTIDE SEQUENCE [LARGE SCALE GENOMIC DNA]</scope>
    <source>
        <strain evidence="7 8">CBS 707.79</strain>
    </source>
</reference>
<dbReference type="CDD" id="cd11286">
    <property type="entry name" value="ADF_cofilin_like"/>
    <property type="match status" value="1"/>
</dbReference>
<comment type="subcellular location">
    <subcellularLocation>
        <location evidence="1">Nucleus matrix</location>
    </subcellularLocation>
</comment>
<dbReference type="EMBL" id="KZ825881">
    <property type="protein sequence ID" value="PYH93986.1"/>
    <property type="molecule type" value="Genomic_DNA"/>
</dbReference>
<name>A0A319D9B6_9EURO</name>
<dbReference type="Gene3D" id="3.40.20.10">
    <property type="entry name" value="Severin"/>
    <property type="match status" value="1"/>
</dbReference>
<keyword evidence="8" id="KW-1185">Reference proteome</keyword>
<evidence type="ECO:0000256" key="3">
    <source>
        <dbReference type="ARBA" id="ARBA00015630"/>
    </source>
</evidence>
<dbReference type="Proteomes" id="UP000247810">
    <property type="component" value="Unassembled WGS sequence"/>
</dbReference>
<accession>A0A319D9B6</accession>
<dbReference type="AlphaFoldDB" id="A0A319D9B6"/>
<evidence type="ECO:0000313" key="8">
    <source>
        <dbReference type="Proteomes" id="UP000247810"/>
    </source>
</evidence>
<organism evidence="7 8">
    <name type="scientific">Aspergillus ellipticus CBS 707.79</name>
    <dbReference type="NCBI Taxonomy" id="1448320"/>
    <lineage>
        <taxon>Eukaryota</taxon>
        <taxon>Fungi</taxon>
        <taxon>Dikarya</taxon>
        <taxon>Ascomycota</taxon>
        <taxon>Pezizomycotina</taxon>
        <taxon>Eurotiomycetes</taxon>
        <taxon>Eurotiomycetidae</taxon>
        <taxon>Eurotiales</taxon>
        <taxon>Aspergillaceae</taxon>
        <taxon>Aspergillus</taxon>
        <taxon>Aspergillus subgen. Circumdati</taxon>
    </lineage>
</organism>
<keyword evidence="4" id="KW-0009">Actin-binding</keyword>
<evidence type="ECO:0000256" key="5">
    <source>
        <dbReference type="ARBA" id="ARBA00032427"/>
    </source>
</evidence>
<dbReference type="Pfam" id="PF00241">
    <property type="entry name" value="Cofilin_ADF"/>
    <property type="match status" value="1"/>
</dbReference>
<dbReference type="PROSITE" id="PS51263">
    <property type="entry name" value="ADF_H"/>
    <property type="match status" value="1"/>
</dbReference>